<sequence length="108" mass="12627">DFKQEYLDLALNRGGEIQEKAILSYLKYASSAELVCLKPLITNRVYLRDSVLEHILDLFKKNNLIETEEFMTALLKFKINQTSDEKRLLRLVNNFKTIDFKIALKCGR</sequence>
<proteinExistence type="predicted"/>
<gene>
    <name evidence="1" type="ORF">FC695_30670</name>
</gene>
<feature type="non-terminal residue" evidence="1">
    <location>
        <position position="108"/>
    </location>
</feature>
<name>A0A9X9A3H2_BACCE</name>
<dbReference type="Proteomes" id="UP000308444">
    <property type="component" value="Unassembled WGS sequence"/>
</dbReference>
<evidence type="ECO:0000313" key="2">
    <source>
        <dbReference type="Proteomes" id="UP000308444"/>
    </source>
</evidence>
<reference evidence="1 2" key="1">
    <citation type="journal article" date="2019" name="Environ. Microbiol.">
        <title>An active ?-lactamase is a part of an orchestrated cell wall stress resistance network of Bacillus subtilis and related rhizosphere species.</title>
        <authorList>
            <person name="Bucher T."/>
            <person name="Keren-Paz A."/>
            <person name="Hausser J."/>
            <person name="Olender T."/>
            <person name="Cytryn E."/>
            <person name="Kolodkin-Gal I."/>
        </authorList>
    </citation>
    <scope>NUCLEOTIDE SEQUENCE [LARGE SCALE GENOMIC DNA]</scope>
    <source>
        <strain evidence="1 2">I32</strain>
    </source>
</reference>
<protein>
    <submittedName>
        <fullName evidence="1">Uncharacterized protein</fullName>
    </submittedName>
</protein>
<feature type="non-terminal residue" evidence="1">
    <location>
        <position position="1"/>
    </location>
</feature>
<organism evidence="1 2">
    <name type="scientific">Bacillus cereus</name>
    <dbReference type="NCBI Taxonomy" id="1396"/>
    <lineage>
        <taxon>Bacteria</taxon>
        <taxon>Bacillati</taxon>
        <taxon>Bacillota</taxon>
        <taxon>Bacilli</taxon>
        <taxon>Bacillales</taxon>
        <taxon>Bacillaceae</taxon>
        <taxon>Bacillus</taxon>
        <taxon>Bacillus cereus group</taxon>
    </lineage>
</organism>
<accession>A0A9X9A3H2</accession>
<dbReference type="AlphaFoldDB" id="A0A9X9A3H2"/>
<evidence type="ECO:0000313" key="1">
    <source>
        <dbReference type="EMBL" id="TKI92985.1"/>
    </source>
</evidence>
<comment type="caution">
    <text evidence="1">The sequence shown here is derived from an EMBL/GenBank/DDBJ whole genome shotgun (WGS) entry which is preliminary data.</text>
</comment>
<dbReference type="EMBL" id="SZOH01002835">
    <property type="protein sequence ID" value="TKI92985.1"/>
    <property type="molecule type" value="Genomic_DNA"/>
</dbReference>